<dbReference type="SUPFAM" id="SSF51395">
    <property type="entry name" value="FMN-linked oxidoreductases"/>
    <property type="match status" value="1"/>
</dbReference>
<protein>
    <submittedName>
        <fullName evidence="2">Alkene reductase</fullName>
    </submittedName>
</protein>
<dbReference type="InterPro" id="IPR045247">
    <property type="entry name" value="Oye-like"/>
</dbReference>
<proteinExistence type="predicted"/>
<evidence type="ECO:0000259" key="1">
    <source>
        <dbReference type="Pfam" id="PF00724"/>
    </source>
</evidence>
<dbReference type="InterPro" id="IPR001155">
    <property type="entry name" value="OxRdtase_FMN_N"/>
</dbReference>
<feature type="domain" description="NADH:flavin oxidoreductase/NADH oxidase N-terminal" evidence="1">
    <location>
        <begin position="2"/>
        <end position="340"/>
    </location>
</feature>
<dbReference type="EMBL" id="JAUYVI010000012">
    <property type="protein sequence ID" value="MDQ7251472.1"/>
    <property type="molecule type" value="Genomic_DNA"/>
</dbReference>
<gene>
    <name evidence="2" type="ORF">Q8A70_27550</name>
</gene>
<name>A0ABU0YW93_9PROT</name>
<dbReference type="RefSeq" id="WP_379961885.1">
    <property type="nucleotide sequence ID" value="NZ_JAUYVI010000012.1"/>
</dbReference>
<dbReference type="Pfam" id="PF00724">
    <property type="entry name" value="Oxidored_FMN"/>
    <property type="match status" value="1"/>
</dbReference>
<organism evidence="2 3">
    <name type="scientific">Dongia sedimenti</name>
    <dbReference type="NCBI Taxonomy" id="3064282"/>
    <lineage>
        <taxon>Bacteria</taxon>
        <taxon>Pseudomonadati</taxon>
        <taxon>Pseudomonadota</taxon>
        <taxon>Alphaproteobacteria</taxon>
        <taxon>Rhodospirillales</taxon>
        <taxon>Dongiaceae</taxon>
        <taxon>Dongia</taxon>
    </lineage>
</organism>
<dbReference type="Proteomes" id="UP001230156">
    <property type="component" value="Unassembled WGS sequence"/>
</dbReference>
<comment type="caution">
    <text evidence="2">The sequence shown here is derived from an EMBL/GenBank/DDBJ whole genome shotgun (WGS) entry which is preliminary data.</text>
</comment>
<dbReference type="PANTHER" id="PTHR22893:SF98">
    <property type="entry name" value="OXIDOREDUCTASE"/>
    <property type="match status" value="1"/>
</dbReference>
<evidence type="ECO:0000313" key="3">
    <source>
        <dbReference type="Proteomes" id="UP001230156"/>
    </source>
</evidence>
<dbReference type="CDD" id="cd02933">
    <property type="entry name" value="OYE_like_FMN"/>
    <property type="match status" value="1"/>
</dbReference>
<dbReference type="InterPro" id="IPR013785">
    <property type="entry name" value="Aldolase_TIM"/>
</dbReference>
<dbReference type="Gene3D" id="3.20.20.70">
    <property type="entry name" value="Aldolase class I"/>
    <property type="match status" value="1"/>
</dbReference>
<dbReference type="NCBIfam" id="NF007899">
    <property type="entry name" value="PRK10605.1"/>
    <property type="match status" value="1"/>
</dbReference>
<sequence length="366" mass="39375">MLFDPVKVGAATLPNRIVMAPMTRSRAGAGFVPTDLMAKYYVQRASAGLIVTEATQISPQGMGYVHTPGIHTKEQVAGWKKVTDAVHKAANGKPGGRIFLQLWHVGRISNRTLQPNNELPVAPSAIAPEGQSMALDYSMVNYEAPRALETHEIAGIVEDYRQAADNAKEAGFDGVEIHGANGYLVDQFLRDGSNQRTDRYGGSVENRGRFLVEVAEAVIGVWGADRVGVRLSPNGAFNSMHDSNPRAIFGHVAKELQRLNLAYLHFVRAMPSDDVPGGPIDADFFRPLFKNAIISAGGFTDKAQAEAALKTGNADLIAFASLFISNPDLPARLQQNAPLNPADRATFYGGDAKGYTDYPTLEAAVA</sequence>
<keyword evidence="3" id="KW-1185">Reference proteome</keyword>
<reference evidence="3" key="1">
    <citation type="submission" date="2023-08" db="EMBL/GenBank/DDBJ databases">
        <title>Rhodospirillaceae gen. nov., a novel taxon isolated from the Yangtze River Yuezi River estuary sludge.</title>
        <authorList>
            <person name="Ruan L."/>
        </authorList>
    </citation>
    <scope>NUCLEOTIDE SEQUENCE [LARGE SCALE GENOMIC DNA]</scope>
    <source>
        <strain evidence="3">R-7</strain>
    </source>
</reference>
<accession>A0ABU0YW93</accession>
<evidence type="ECO:0000313" key="2">
    <source>
        <dbReference type="EMBL" id="MDQ7251472.1"/>
    </source>
</evidence>
<dbReference type="PANTHER" id="PTHR22893">
    <property type="entry name" value="NADH OXIDOREDUCTASE-RELATED"/>
    <property type="match status" value="1"/>
</dbReference>